<accession>A0A8H6VXH5</accession>
<dbReference type="CDD" id="cd12148">
    <property type="entry name" value="fungal_TF_MHR"/>
    <property type="match status" value="1"/>
</dbReference>
<dbReference type="PANTHER" id="PTHR46910">
    <property type="entry name" value="TRANSCRIPTION FACTOR PDR1"/>
    <property type="match status" value="1"/>
</dbReference>
<keyword evidence="5" id="KW-1185">Reference proteome</keyword>
<feature type="compositionally biased region" description="Low complexity" evidence="2">
    <location>
        <begin position="615"/>
        <end position="633"/>
    </location>
</feature>
<evidence type="ECO:0000313" key="4">
    <source>
        <dbReference type="EMBL" id="KAF7297467.1"/>
    </source>
</evidence>
<evidence type="ECO:0000256" key="2">
    <source>
        <dbReference type="SAM" id="MobiDB-lite"/>
    </source>
</evidence>
<dbReference type="Proteomes" id="UP000636479">
    <property type="component" value="Unassembled WGS sequence"/>
</dbReference>
<feature type="region of interest" description="Disordered" evidence="2">
    <location>
        <begin position="598"/>
        <end position="639"/>
    </location>
</feature>
<dbReference type="GeneID" id="59348930"/>
<evidence type="ECO:0000259" key="3">
    <source>
        <dbReference type="Pfam" id="PF04082"/>
    </source>
</evidence>
<protein>
    <recommendedName>
        <fullName evidence="3">Xylanolytic transcriptional activator regulatory domain-containing protein</fullName>
    </recommendedName>
</protein>
<evidence type="ECO:0000256" key="1">
    <source>
        <dbReference type="ARBA" id="ARBA00023242"/>
    </source>
</evidence>
<dbReference type="EMBL" id="JACAZF010000008">
    <property type="protein sequence ID" value="KAF7297467.1"/>
    <property type="molecule type" value="Genomic_DNA"/>
</dbReference>
<feature type="compositionally biased region" description="Basic and acidic residues" evidence="2">
    <location>
        <begin position="602"/>
        <end position="611"/>
    </location>
</feature>
<dbReference type="InterPro" id="IPR050987">
    <property type="entry name" value="AtrR-like"/>
</dbReference>
<organism evidence="4 5">
    <name type="scientific">Mycena indigotica</name>
    <dbReference type="NCBI Taxonomy" id="2126181"/>
    <lineage>
        <taxon>Eukaryota</taxon>
        <taxon>Fungi</taxon>
        <taxon>Dikarya</taxon>
        <taxon>Basidiomycota</taxon>
        <taxon>Agaricomycotina</taxon>
        <taxon>Agaricomycetes</taxon>
        <taxon>Agaricomycetidae</taxon>
        <taxon>Agaricales</taxon>
        <taxon>Marasmiineae</taxon>
        <taxon>Mycenaceae</taxon>
        <taxon>Mycena</taxon>
    </lineage>
</organism>
<dbReference type="Pfam" id="PF04082">
    <property type="entry name" value="Fungal_trans"/>
    <property type="match status" value="1"/>
</dbReference>
<dbReference type="RefSeq" id="XP_037217826.1">
    <property type="nucleotide sequence ID" value="XM_037366414.1"/>
</dbReference>
<proteinExistence type="predicted"/>
<name>A0A8H6VXH5_9AGAR</name>
<evidence type="ECO:0000313" key="5">
    <source>
        <dbReference type="Proteomes" id="UP000636479"/>
    </source>
</evidence>
<reference evidence="4" key="1">
    <citation type="submission" date="2020-05" db="EMBL/GenBank/DDBJ databases">
        <title>Mycena genomes resolve the evolution of fungal bioluminescence.</title>
        <authorList>
            <person name="Tsai I.J."/>
        </authorList>
    </citation>
    <scope>NUCLEOTIDE SEQUENCE</scope>
    <source>
        <strain evidence="4">171206Taipei</strain>
    </source>
</reference>
<sequence length="786" mass="88671">MPNNRCTNCISAGIACMHLRTKGTEARMSADRVKAAQNYVAGAVSSSYSPPIDLTASSHMLLEVCHYARDLEERLAEAEAKLRNHSSSKQSEFPSPDDAGMEYHNPLITSCVNNLFNPYQKHGSKPDTSNFVNAAIKHIHRGQVYVLGLQRTEFWTPPSWEICTVKYPPLEFPDPDLLETLVRIYFEQINPIIGILHRTSFERSLDSKRHLSERAFGEVVLGVCAVASKYSDDRRVFLEEKDSEHSGGWKYFSQIRPTSASFDATKSLLQLQRLALGVLYFSASSTPDECWFHIGVGLRFLHAVAAQHEAWYRNTHLEPLDVELYKRVFWIFVFWETLMSTFKGRVRSVASFKAPLPTPLDDQYWTLSPSESAAIQEQQQLGPGNTSSNPSIQAFFSPYFKLVDLYTNIQSRVYPVDQREPSNDDIIALDSAVNQWIDDIPVHLKWNPQQENQVFLDQSAVLYASYYHSQILIHRPFITAPGKDSPTTISFPSMAICANAARSIGHVLEVQARRGRGVICAASMISILFDAAVILLINVWRLGDSGRSRTDGHDDFDRATADVKNCVKVLRLYERRWRLAGRSCDIINAMLNFSRHKSWSKRPREQEEKQTQQESPADSPPSLSVSSEGSSPRSVDEQMEALERSLAETTHLFSPTMANPSNQHMSQDVADTYLGRMPIYATELGSLPVHPRFDNSYMPIHPHFAVPREQQALYQPSSHFDAQFDEVPGTLAPELVYLAQAALKDPITPAPRPPAAKVFDVPINPYWEQWTAYLENVSGMSEGLHF</sequence>
<dbReference type="AlphaFoldDB" id="A0A8H6VXH5"/>
<feature type="region of interest" description="Disordered" evidence="2">
    <location>
        <begin position="80"/>
        <end position="99"/>
    </location>
</feature>
<dbReference type="PANTHER" id="PTHR46910:SF38">
    <property type="entry name" value="ZN(2)-C6 FUNGAL-TYPE DOMAIN-CONTAINING PROTEIN"/>
    <property type="match status" value="1"/>
</dbReference>
<dbReference type="GO" id="GO:0006351">
    <property type="term" value="P:DNA-templated transcription"/>
    <property type="evidence" value="ECO:0007669"/>
    <property type="project" value="InterPro"/>
</dbReference>
<feature type="domain" description="Xylanolytic transcriptional activator regulatory" evidence="3">
    <location>
        <begin position="183"/>
        <end position="437"/>
    </location>
</feature>
<dbReference type="GO" id="GO:0003677">
    <property type="term" value="F:DNA binding"/>
    <property type="evidence" value="ECO:0007669"/>
    <property type="project" value="InterPro"/>
</dbReference>
<dbReference type="OrthoDB" id="4456959at2759"/>
<gene>
    <name evidence="4" type="ORF">MIND_00980400</name>
</gene>
<comment type="caution">
    <text evidence="4">The sequence shown here is derived from an EMBL/GenBank/DDBJ whole genome shotgun (WGS) entry which is preliminary data.</text>
</comment>
<dbReference type="GO" id="GO:0008270">
    <property type="term" value="F:zinc ion binding"/>
    <property type="evidence" value="ECO:0007669"/>
    <property type="project" value="InterPro"/>
</dbReference>
<dbReference type="GO" id="GO:0003700">
    <property type="term" value="F:DNA-binding transcription factor activity"/>
    <property type="evidence" value="ECO:0007669"/>
    <property type="project" value="InterPro"/>
</dbReference>
<dbReference type="InterPro" id="IPR007219">
    <property type="entry name" value="XnlR_reg_dom"/>
</dbReference>
<keyword evidence="1" id="KW-0539">Nucleus</keyword>